<name>A0A0S4KG37_BODSA</name>
<keyword evidence="3" id="KW-0687">Ribonucleoprotein</keyword>
<dbReference type="GO" id="GO:0005762">
    <property type="term" value="C:mitochondrial large ribosomal subunit"/>
    <property type="evidence" value="ECO:0007669"/>
    <property type="project" value="TreeGrafter"/>
</dbReference>
<dbReference type="GO" id="GO:0032543">
    <property type="term" value="P:mitochondrial translation"/>
    <property type="evidence" value="ECO:0007669"/>
    <property type="project" value="TreeGrafter"/>
</dbReference>
<dbReference type="GO" id="GO:0003723">
    <property type="term" value="F:RNA binding"/>
    <property type="evidence" value="ECO:0007669"/>
    <property type="project" value="TreeGrafter"/>
</dbReference>
<dbReference type="OrthoDB" id="268576at2759"/>
<keyword evidence="5" id="KW-0732">Signal</keyword>
<dbReference type="InterPro" id="IPR014722">
    <property type="entry name" value="Rib_uL2_dom2"/>
</dbReference>
<dbReference type="VEuPathDB" id="TriTrypDB:BSAL_69255"/>
<dbReference type="AlphaFoldDB" id="A0A0S4KG37"/>
<dbReference type="Gene3D" id="2.30.30.30">
    <property type="match status" value="1"/>
</dbReference>
<feature type="domain" description="Large ribosomal subunit protein uL2 C-terminal" evidence="6">
    <location>
        <begin position="241"/>
        <end position="368"/>
    </location>
</feature>
<dbReference type="EMBL" id="CYKH01000486">
    <property type="protein sequence ID" value="CUI14100.1"/>
    <property type="molecule type" value="Genomic_DNA"/>
</dbReference>
<evidence type="ECO:0000256" key="3">
    <source>
        <dbReference type="ARBA" id="ARBA00023274"/>
    </source>
</evidence>
<gene>
    <name evidence="7" type="ORF">BSAL_69255</name>
</gene>
<dbReference type="SUPFAM" id="SSF50104">
    <property type="entry name" value="Translation proteins SH3-like domain"/>
    <property type="match status" value="1"/>
</dbReference>
<reference evidence="8" key="1">
    <citation type="submission" date="2015-09" db="EMBL/GenBank/DDBJ databases">
        <authorList>
            <consortium name="Pathogen Informatics"/>
        </authorList>
    </citation>
    <scope>NUCLEOTIDE SEQUENCE [LARGE SCALE GENOMIC DNA]</scope>
    <source>
        <strain evidence="8">Lake Konstanz</strain>
    </source>
</reference>
<dbReference type="PANTHER" id="PTHR13691">
    <property type="entry name" value="RIBOSOMAL PROTEIN L2"/>
    <property type="match status" value="1"/>
</dbReference>
<evidence type="ECO:0000259" key="6">
    <source>
        <dbReference type="SMART" id="SM01382"/>
    </source>
</evidence>
<proteinExistence type="inferred from homology"/>
<organism evidence="7 8">
    <name type="scientific">Bodo saltans</name>
    <name type="common">Flagellated protozoan</name>
    <dbReference type="NCBI Taxonomy" id="75058"/>
    <lineage>
        <taxon>Eukaryota</taxon>
        <taxon>Discoba</taxon>
        <taxon>Euglenozoa</taxon>
        <taxon>Kinetoplastea</taxon>
        <taxon>Metakinetoplastina</taxon>
        <taxon>Eubodonida</taxon>
        <taxon>Bodonidae</taxon>
        <taxon>Bodo</taxon>
    </lineage>
</organism>
<dbReference type="PANTHER" id="PTHR13691:SF5">
    <property type="entry name" value="LARGE RIBOSOMAL SUBUNIT PROTEIN UL2M"/>
    <property type="match status" value="1"/>
</dbReference>
<feature type="signal peptide" evidence="5">
    <location>
        <begin position="1"/>
        <end position="20"/>
    </location>
</feature>
<evidence type="ECO:0000256" key="4">
    <source>
        <dbReference type="SAM" id="MobiDB-lite"/>
    </source>
</evidence>
<evidence type="ECO:0000256" key="1">
    <source>
        <dbReference type="ARBA" id="ARBA00005636"/>
    </source>
</evidence>
<dbReference type="OMA" id="PRICYNK"/>
<dbReference type="Proteomes" id="UP000051952">
    <property type="component" value="Unassembled WGS sequence"/>
</dbReference>
<feature type="region of interest" description="Disordered" evidence="4">
    <location>
        <begin position="321"/>
        <end position="357"/>
    </location>
</feature>
<feature type="compositionally biased region" description="Basic residues" evidence="4">
    <location>
        <begin position="337"/>
        <end position="347"/>
    </location>
</feature>
<protein>
    <submittedName>
        <fullName evidence="7">Ribosomal protein L2, putative</fullName>
    </submittedName>
</protein>
<comment type="similarity">
    <text evidence="1">Belongs to the universal ribosomal protein uL2 family.</text>
</comment>
<dbReference type="InterPro" id="IPR008991">
    <property type="entry name" value="Translation_prot_SH3-like_sf"/>
</dbReference>
<accession>A0A0S4KG37</accession>
<dbReference type="Pfam" id="PF03947">
    <property type="entry name" value="Ribosomal_L2_C"/>
    <property type="match status" value="1"/>
</dbReference>
<evidence type="ECO:0000256" key="2">
    <source>
        <dbReference type="ARBA" id="ARBA00022980"/>
    </source>
</evidence>
<sequence>MNVVTFGSLLLLFITRCSQGKKRHMRRLLSTSTAIAATAAPLCVGVRGAKLLNPSGQNGMQPYAGSGKVEAGRDTQLKHTEMYDGYTDDFGVFKEGPPTTLRLEYIRSPDFTYSQMALQKDIWSPFQVGKNMATYTPLYYDRIGFSSRDYWGHRSGTNPGSREKLGHYKRQEWRSMGVRAQVNHHPQKRVPKWLACIVHYPREKSFVGFFLYANGAYCAELLTYKQLPRIVYNKAFQGSVPTIGQTVDLSEVTYGKELHSVERYPGHGGVLCRASGTAAVVLRGSEPKLVPLMLPSKEVRLFDTSCHATFGRRAGVMYKNQRNFSQRSVEDRDPKRPRVHAQSKRVSSHPAGGGNGASPNLLVPLDWRLHPRNSVKAKFWLSGYILRGRQYQKGSTVADIRSKTYSWANRDAVYR</sequence>
<feature type="chain" id="PRO_5006623222" evidence="5">
    <location>
        <begin position="21"/>
        <end position="415"/>
    </location>
</feature>
<evidence type="ECO:0000313" key="8">
    <source>
        <dbReference type="Proteomes" id="UP000051952"/>
    </source>
</evidence>
<keyword evidence="2 7" id="KW-0689">Ribosomal protein</keyword>
<dbReference type="GO" id="GO:0003735">
    <property type="term" value="F:structural constituent of ribosome"/>
    <property type="evidence" value="ECO:0007669"/>
    <property type="project" value="InterPro"/>
</dbReference>
<dbReference type="InterPro" id="IPR022669">
    <property type="entry name" value="Ribosomal_uL2_C"/>
</dbReference>
<dbReference type="SMART" id="SM01382">
    <property type="entry name" value="Ribosomal_L2_C"/>
    <property type="match status" value="1"/>
</dbReference>
<evidence type="ECO:0000256" key="5">
    <source>
        <dbReference type="SAM" id="SignalP"/>
    </source>
</evidence>
<dbReference type="InterPro" id="IPR002171">
    <property type="entry name" value="Ribosomal_uL2"/>
</dbReference>
<evidence type="ECO:0000313" key="7">
    <source>
        <dbReference type="EMBL" id="CUI14100.1"/>
    </source>
</evidence>
<keyword evidence="8" id="KW-1185">Reference proteome</keyword>